<keyword evidence="2" id="KW-1185">Reference proteome</keyword>
<sequence>MAKMIPTMQAVGWVGDLANAADSILAAFLTTNTHMSVLHRSQNTSMQNILKETAGDMIELQDQLQTNLQAKLQTVFGDNAVAVVTVDALANKPDQFNIRFTGTVYDNSGKAFTVGKLVKFLDSKIIQIADINNGEPTQ</sequence>
<dbReference type="Proteomes" id="UP000225448">
    <property type="component" value="Segment"/>
</dbReference>
<name>A0A1Y0SYY9_9CAUD</name>
<reference evidence="1 2" key="1">
    <citation type="submission" date="2017-05" db="EMBL/GenBank/DDBJ databases">
        <authorList>
            <person name="Song R."/>
            <person name="Chenine A.L."/>
            <person name="Ruprecht R.M."/>
        </authorList>
    </citation>
    <scope>NUCLEOTIDE SEQUENCE [LARGE SCALE GENOMIC DNA]</scope>
</reference>
<evidence type="ECO:0000313" key="2">
    <source>
        <dbReference type="Proteomes" id="UP000225448"/>
    </source>
</evidence>
<evidence type="ECO:0000313" key="1">
    <source>
        <dbReference type="EMBL" id="ARV76729.1"/>
    </source>
</evidence>
<accession>A0A1Y0SYY9</accession>
<organism evidence="1 2">
    <name type="scientific">Pseudomonas phage Phabio</name>
    <dbReference type="NCBI Taxonomy" id="2006668"/>
    <lineage>
        <taxon>Viruses</taxon>
        <taxon>Duplodnaviria</taxon>
        <taxon>Heunggongvirae</taxon>
        <taxon>Uroviricota</taxon>
        <taxon>Caudoviricetes</taxon>
        <taxon>Chimalliviridae</taxon>
        <taxon>Phabiovirus</taxon>
        <taxon>Phabiovirus phabio</taxon>
    </lineage>
</organism>
<gene>
    <name evidence="1" type="ORF">PHABIO_98</name>
</gene>
<protein>
    <submittedName>
        <fullName evidence="1">Uncharacterized protein</fullName>
    </submittedName>
</protein>
<proteinExistence type="predicted"/>
<dbReference type="EMBL" id="MF042360">
    <property type="protein sequence ID" value="ARV76729.1"/>
    <property type="molecule type" value="Genomic_DNA"/>
</dbReference>